<name>A0A5B8YIC6_9FLAO</name>
<dbReference type="GO" id="GO:0016788">
    <property type="term" value="F:hydrolase activity, acting on ester bonds"/>
    <property type="evidence" value="ECO:0007669"/>
    <property type="project" value="UniProtKB-ARBA"/>
</dbReference>
<protein>
    <submittedName>
        <fullName evidence="2">GSCFA domain-containing protein</fullName>
    </submittedName>
</protein>
<dbReference type="Pfam" id="PF08885">
    <property type="entry name" value="GSCFA"/>
    <property type="match status" value="1"/>
</dbReference>
<feature type="domain" description="GSCFA" evidence="1">
    <location>
        <begin position="21"/>
        <end position="258"/>
    </location>
</feature>
<evidence type="ECO:0000259" key="1">
    <source>
        <dbReference type="Pfam" id="PF08885"/>
    </source>
</evidence>
<dbReference type="InterPro" id="IPR014982">
    <property type="entry name" value="GSCFA"/>
</dbReference>
<reference evidence="2 3" key="1">
    <citation type="submission" date="2019-08" db="EMBL/GenBank/DDBJ databases">
        <title>Antarcticibacterium arcticum sp. nov., a bacterium isolated from marine sediment of the Canadian Beaufort Sea.</title>
        <authorList>
            <person name="Lee Y.M."/>
            <person name="Baek K."/>
            <person name="Lee D.-H."/>
            <person name="Shin S.C."/>
            <person name="Jin Y.K."/>
            <person name="Park Y."/>
        </authorList>
    </citation>
    <scope>NUCLEOTIDE SEQUENCE [LARGE SCALE GENOMIC DNA]</scope>
    <source>
        <strain evidence="2 3">PAMC 28998</strain>
    </source>
</reference>
<dbReference type="RefSeq" id="WP_146832967.1">
    <property type="nucleotide sequence ID" value="NZ_CP042476.1"/>
</dbReference>
<accession>A0A5B8YIC6</accession>
<dbReference type="OrthoDB" id="9807687at2"/>
<dbReference type="Proteomes" id="UP000321954">
    <property type="component" value="Chromosome"/>
</dbReference>
<dbReference type="InterPro" id="IPR036514">
    <property type="entry name" value="SGNH_hydro_sf"/>
</dbReference>
<organism evidence="2 3">
    <name type="scientific">Antarcticibacterium arcticum</name>
    <dbReference type="NCBI Taxonomy" id="2585771"/>
    <lineage>
        <taxon>Bacteria</taxon>
        <taxon>Pseudomonadati</taxon>
        <taxon>Bacteroidota</taxon>
        <taxon>Flavobacteriia</taxon>
        <taxon>Flavobacteriales</taxon>
        <taxon>Flavobacteriaceae</taxon>
        <taxon>Antarcticibacterium</taxon>
    </lineage>
</organism>
<dbReference type="SUPFAM" id="SSF52266">
    <property type="entry name" value="SGNH hydrolase"/>
    <property type="match status" value="1"/>
</dbReference>
<dbReference type="EMBL" id="CP042476">
    <property type="protein sequence ID" value="QED37574.1"/>
    <property type="molecule type" value="Genomic_DNA"/>
</dbReference>
<keyword evidence="3" id="KW-1185">Reference proteome</keyword>
<dbReference type="KEGG" id="anp:FK178_07465"/>
<proteinExistence type="predicted"/>
<dbReference type="Gene3D" id="3.40.50.1110">
    <property type="entry name" value="SGNH hydrolase"/>
    <property type="match status" value="1"/>
</dbReference>
<gene>
    <name evidence="2" type="ORF">FK178_07465</name>
</gene>
<dbReference type="AlphaFoldDB" id="A0A5B8YIC6"/>
<evidence type="ECO:0000313" key="2">
    <source>
        <dbReference type="EMBL" id="QED37574.1"/>
    </source>
</evidence>
<sequence>MKLTTPVPVKPQDPKIDHNSKIFLLGSCFVENIGEQLDYYKFQNFRNPFGILYHPLILEQFILRAEKGFAYTEEDIFFHNERWHSFAAHSVLSDPEKDRFLNRLNEQSLKSLEFLKYATHIILTLGTSWVYKTRESNEAVANCHKLPQHNFHKEITSVEELESSLQSLISSLKRLNGSAQIIFTISPVRHLKDGVVENQQSKAHLISALHQVLNIPEAPAVYFPSYEIMIDELRDYRFYAEDMLHPNATAIRFIWYKFITAWCTEETVNILKEIEQIQRGLSHRPFNKNSLAHQNFLSDLKNKIELLISQFPHINFKEA</sequence>
<evidence type="ECO:0000313" key="3">
    <source>
        <dbReference type="Proteomes" id="UP000321954"/>
    </source>
</evidence>